<reference evidence="2 3" key="1">
    <citation type="submission" date="2021-11" db="EMBL/GenBank/DDBJ databases">
        <title>Draft genome sequence of Actinomycetospora sp. SF1 isolated from the rhizosphere soil.</title>
        <authorList>
            <person name="Duangmal K."/>
            <person name="Chantavorakit T."/>
        </authorList>
    </citation>
    <scope>NUCLEOTIDE SEQUENCE [LARGE SCALE GENOMIC DNA]</scope>
    <source>
        <strain evidence="2 3">TBRC 5722</strain>
    </source>
</reference>
<dbReference type="GO" id="GO:0016787">
    <property type="term" value="F:hydrolase activity"/>
    <property type="evidence" value="ECO:0007669"/>
    <property type="project" value="UniProtKB-KW"/>
</dbReference>
<dbReference type="Pfam" id="PF12697">
    <property type="entry name" value="Abhydrolase_6"/>
    <property type="match status" value="1"/>
</dbReference>
<dbReference type="PANTHER" id="PTHR37017">
    <property type="entry name" value="AB HYDROLASE-1 DOMAIN-CONTAINING PROTEIN-RELATED"/>
    <property type="match status" value="1"/>
</dbReference>
<dbReference type="PANTHER" id="PTHR37017:SF11">
    <property type="entry name" value="ESTERASE_LIPASE_THIOESTERASE DOMAIN-CONTAINING PROTEIN"/>
    <property type="match status" value="1"/>
</dbReference>
<sequence>MSTPTVVLVPGACHGAWWYASAVDALTAAGHRALAVTLPGLCERADELDGSTNLASHVADLTDRLRDQDGDLVLVGHSYGGMVTAGVADALPGRVVGLCTVDGFTPEDGDSCWSSVNHAMRDWYIRGAARSGVLVDPMPQFDPRATGHPLASLVQRITLTGAHHDVPVKHYALAANPAWTPTSPFPRIAEKLSADPTWTVHDLPTTHNVLADGPDVLVGLVDRVLADVTG</sequence>
<dbReference type="InterPro" id="IPR052897">
    <property type="entry name" value="Sec-Metab_Biosynth_Hydrolase"/>
</dbReference>
<evidence type="ECO:0000313" key="2">
    <source>
        <dbReference type="EMBL" id="MCD2194493.1"/>
    </source>
</evidence>
<evidence type="ECO:0000259" key="1">
    <source>
        <dbReference type="Pfam" id="PF12697"/>
    </source>
</evidence>
<accession>A0ABS8P8B6</accession>
<dbReference type="InterPro" id="IPR000073">
    <property type="entry name" value="AB_hydrolase_1"/>
</dbReference>
<keyword evidence="2" id="KW-0378">Hydrolase</keyword>
<name>A0ABS8P8B6_9PSEU</name>
<gene>
    <name evidence="2" type="ORF">LQ327_14055</name>
</gene>
<dbReference type="RefSeq" id="WP_230734504.1">
    <property type="nucleotide sequence ID" value="NZ_JAJNDB010000002.1"/>
</dbReference>
<organism evidence="2 3">
    <name type="scientific">Actinomycetospora endophytica</name>
    <dbReference type="NCBI Taxonomy" id="2291215"/>
    <lineage>
        <taxon>Bacteria</taxon>
        <taxon>Bacillati</taxon>
        <taxon>Actinomycetota</taxon>
        <taxon>Actinomycetes</taxon>
        <taxon>Pseudonocardiales</taxon>
        <taxon>Pseudonocardiaceae</taxon>
        <taxon>Actinomycetospora</taxon>
    </lineage>
</organism>
<keyword evidence="3" id="KW-1185">Reference proteome</keyword>
<dbReference type="InterPro" id="IPR029058">
    <property type="entry name" value="AB_hydrolase_fold"/>
</dbReference>
<evidence type="ECO:0000313" key="3">
    <source>
        <dbReference type="Proteomes" id="UP001199469"/>
    </source>
</evidence>
<dbReference type="Gene3D" id="3.40.50.1820">
    <property type="entry name" value="alpha/beta hydrolase"/>
    <property type="match status" value="1"/>
</dbReference>
<dbReference type="Proteomes" id="UP001199469">
    <property type="component" value="Unassembled WGS sequence"/>
</dbReference>
<proteinExistence type="predicted"/>
<dbReference type="SUPFAM" id="SSF53474">
    <property type="entry name" value="alpha/beta-Hydrolases"/>
    <property type="match status" value="1"/>
</dbReference>
<dbReference type="EMBL" id="JAJNDB010000002">
    <property type="protein sequence ID" value="MCD2194493.1"/>
    <property type="molecule type" value="Genomic_DNA"/>
</dbReference>
<feature type="domain" description="AB hydrolase-1" evidence="1">
    <location>
        <begin position="6"/>
        <end position="188"/>
    </location>
</feature>
<protein>
    <submittedName>
        <fullName evidence="2">Alpha/beta hydrolase</fullName>
    </submittedName>
</protein>
<comment type="caution">
    <text evidence="2">The sequence shown here is derived from an EMBL/GenBank/DDBJ whole genome shotgun (WGS) entry which is preliminary data.</text>
</comment>